<evidence type="ECO:0000256" key="4">
    <source>
        <dbReference type="ARBA" id="ARBA00022842"/>
    </source>
</evidence>
<dbReference type="Gene3D" id="3.40.50.1000">
    <property type="entry name" value="HAD superfamily/HAD-like"/>
    <property type="match status" value="1"/>
</dbReference>
<dbReference type="SUPFAM" id="SSF56784">
    <property type="entry name" value="HAD-like"/>
    <property type="match status" value="1"/>
</dbReference>
<feature type="signal peptide" evidence="5">
    <location>
        <begin position="1"/>
        <end position="24"/>
    </location>
</feature>
<evidence type="ECO:0000313" key="7">
    <source>
        <dbReference type="Proteomes" id="UP000288805"/>
    </source>
</evidence>
<comment type="similarity">
    <text evidence="1">Belongs to the 5'(3')-deoxyribonucleotidase family.</text>
</comment>
<sequence length="245" mass="28352">MVQLFCVFILLIFFAGGLYSGGSAQMIENSLKIHGDEILYVGDHIHTDVSQSKVHLRWRTALICRELEEEYNALIRSSSHRATLIDLINQKEVVGDLFNQLRLALQRRTKGRPAQTLAATNMDNQGLTETMQKLLLVMQRLDEKIAPMLDADGEHFSKRWGFLSRAGLWDKSHLMRQIEKYADIYTSRVSNFLHYTPFMYFHSQEQTLAHDSYSWYQSQFNGLMLKTRVKPEDHPVKFADSNDGH</sequence>
<dbReference type="PANTHER" id="PTHR12103">
    <property type="entry name" value="5'-NUCLEOTIDASE DOMAIN-CONTAINING"/>
    <property type="match status" value="1"/>
</dbReference>
<dbReference type="OrthoDB" id="409330at2759"/>
<evidence type="ECO:0000256" key="5">
    <source>
        <dbReference type="SAM" id="SignalP"/>
    </source>
</evidence>
<proteinExistence type="inferred from homology"/>
<accession>A0A438KKQ9</accession>
<evidence type="ECO:0008006" key="8">
    <source>
        <dbReference type="Google" id="ProtNLM"/>
    </source>
</evidence>
<dbReference type="Proteomes" id="UP000288805">
    <property type="component" value="Unassembled WGS sequence"/>
</dbReference>
<dbReference type="GO" id="GO:0046872">
    <property type="term" value="F:metal ion binding"/>
    <property type="evidence" value="ECO:0007669"/>
    <property type="project" value="UniProtKB-KW"/>
</dbReference>
<evidence type="ECO:0000256" key="2">
    <source>
        <dbReference type="ARBA" id="ARBA00022723"/>
    </source>
</evidence>
<keyword evidence="5" id="KW-0732">Signal</keyword>
<reference evidence="6 7" key="1">
    <citation type="journal article" date="2018" name="PLoS Genet.">
        <title>Population sequencing reveals clonal diversity and ancestral inbreeding in the grapevine cultivar Chardonnay.</title>
        <authorList>
            <person name="Roach M.J."/>
            <person name="Johnson D.L."/>
            <person name="Bohlmann J."/>
            <person name="van Vuuren H.J."/>
            <person name="Jones S.J."/>
            <person name="Pretorius I.S."/>
            <person name="Schmidt S.A."/>
            <person name="Borneman A.R."/>
        </authorList>
    </citation>
    <scope>NUCLEOTIDE SEQUENCE [LARGE SCALE GENOMIC DNA]</scope>
    <source>
        <strain evidence="7">cv. Chardonnay</strain>
        <tissue evidence="6">Leaf</tissue>
    </source>
</reference>
<comment type="caution">
    <text evidence="6">The sequence shown here is derived from an EMBL/GenBank/DDBJ whole genome shotgun (WGS) entry which is preliminary data.</text>
</comment>
<gene>
    <name evidence="6" type="ORF">CK203_001632</name>
</gene>
<dbReference type="InterPro" id="IPR036412">
    <property type="entry name" value="HAD-like_sf"/>
</dbReference>
<dbReference type="PANTHER" id="PTHR12103:SF22">
    <property type="entry name" value="HAD-SUPERFAMILY HYDROLASE, SUBFAMILY IG, 5'-NUCLEOTIDASE"/>
    <property type="match status" value="1"/>
</dbReference>
<name>A0A438KKQ9_VITVI</name>
<evidence type="ECO:0000256" key="1">
    <source>
        <dbReference type="ARBA" id="ARBA00009589"/>
    </source>
</evidence>
<dbReference type="AlphaFoldDB" id="A0A438KKQ9"/>
<feature type="chain" id="PRO_5019047959" description="Cytosolic purine 5'-nucleotidase" evidence="5">
    <location>
        <begin position="25"/>
        <end position="245"/>
    </location>
</feature>
<evidence type="ECO:0000313" key="6">
    <source>
        <dbReference type="EMBL" id="RVX21770.1"/>
    </source>
</evidence>
<dbReference type="EMBL" id="QGNW01000004">
    <property type="protein sequence ID" value="RVX21770.1"/>
    <property type="molecule type" value="Genomic_DNA"/>
</dbReference>
<dbReference type="GO" id="GO:0016787">
    <property type="term" value="F:hydrolase activity"/>
    <property type="evidence" value="ECO:0007669"/>
    <property type="project" value="UniProtKB-KW"/>
</dbReference>
<keyword evidence="4" id="KW-0460">Magnesium</keyword>
<dbReference type="InterPro" id="IPR008380">
    <property type="entry name" value="HAD-SF_hydro_IG_5-nucl"/>
</dbReference>
<dbReference type="Pfam" id="PF05761">
    <property type="entry name" value="5_nucleotid"/>
    <property type="match status" value="1"/>
</dbReference>
<organism evidence="6 7">
    <name type="scientific">Vitis vinifera</name>
    <name type="common">Grape</name>
    <dbReference type="NCBI Taxonomy" id="29760"/>
    <lineage>
        <taxon>Eukaryota</taxon>
        <taxon>Viridiplantae</taxon>
        <taxon>Streptophyta</taxon>
        <taxon>Embryophyta</taxon>
        <taxon>Tracheophyta</taxon>
        <taxon>Spermatophyta</taxon>
        <taxon>Magnoliopsida</taxon>
        <taxon>eudicotyledons</taxon>
        <taxon>Gunneridae</taxon>
        <taxon>Pentapetalae</taxon>
        <taxon>rosids</taxon>
        <taxon>Vitales</taxon>
        <taxon>Vitaceae</taxon>
        <taxon>Viteae</taxon>
        <taxon>Vitis</taxon>
    </lineage>
</organism>
<protein>
    <recommendedName>
        <fullName evidence="8">Cytosolic purine 5'-nucleotidase</fullName>
    </recommendedName>
</protein>
<keyword evidence="2" id="KW-0479">Metal-binding</keyword>
<keyword evidence="3" id="KW-0378">Hydrolase</keyword>
<evidence type="ECO:0000256" key="3">
    <source>
        <dbReference type="ARBA" id="ARBA00022801"/>
    </source>
</evidence>
<dbReference type="InterPro" id="IPR023214">
    <property type="entry name" value="HAD_sf"/>
</dbReference>